<dbReference type="PROSITE" id="PS51462">
    <property type="entry name" value="NUDIX"/>
    <property type="match status" value="1"/>
</dbReference>
<evidence type="ECO:0000256" key="1">
    <source>
        <dbReference type="ARBA" id="ARBA00022801"/>
    </source>
</evidence>
<dbReference type="CDD" id="cd04673">
    <property type="entry name" value="NUDIX_ADPRase"/>
    <property type="match status" value="1"/>
</dbReference>
<dbReference type="Pfam" id="PF00293">
    <property type="entry name" value="NUDIX"/>
    <property type="match status" value="1"/>
</dbReference>
<dbReference type="AlphaFoldDB" id="A0A2P2ECU2"/>
<dbReference type="PRINTS" id="PR00502">
    <property type="entry name" value="NUDIXFAMILY"/>
</dbReference>
<dbReference type="PANTHER" id="PTHR43736">
    <property type="entry name" value="ADP-RIBOSE PYROPHOSPHATASE"/>
    <property type="match status" value="1"/>
</dbReference>
<sequence length="161" mass="17454">MSLEANPSPPPANSPIAAVGIVCFDEQGRVLLIRRGNPPRAGDWSIPGGRLEWGETLVSAALRELYEETAIEADILGLIDAVDGIFSSRTTGIVHRHYVLIDYVATYRSGTARAGDDATEARFVALAALADYALWDKTVDIIHRGHAIWQSAQTAFINPQI</sequence>
<dbReference type="SUPFAM" id="SSF55811">
    <property type="entry name" value="Nudix"/>
    <property type="match status" value="1"/>
</dbReference>
<organism evidence="3 4">
    <name type="scientific">Candidatus Phycosocius bacilliformis</name>
    <dbReference type="NCBI Taxonomy" id="1445552"/>
    <lineage>
        <taxon>Bacteria</taxon>
        <taxon>Pseudomonadati</taxon>
        <taxon>Pseudomonadota</taxon>
        <taxon>Alphaproteobacteria</taxon>
        <taxon>Caulobacterales</taxon>
        <taxon>Caulobacterales incertae sedis</taxon>
        <taxon>Candidatus Phycosocius</taxon>
    </lineage>
</organism>
<keyword evidence="3" id="KW-0808">Transferase</keyword>
<dbReference type="InterPro" id="IPR020476">
    <property type="entry name" value="Nudix_hydrolase"/>
</dbReference>
<keyword evidence="4" id="KW-1185">Reference proteome</keyword>
<dbReference type="PANTHER" id="PTHR43736:SF1">
    <property type="entry name" value="DIHYDRONEOPTERIN TRIPHOSPHATE DIPHOSPHATASE"/>
    <property type="match status" value="1"/>
</dbReference>
<proteinExistence type="predicted"/>
<dbReference type="InterPro" id="IPR000086">
    <property type="entry name" value="NUDIX_hydrolase_dom"/>
</dbReference>
<dbReference type="InterPro" id="IPR015797">
    <property type="entry name" value="NUDIX_hydrolase-like_dom_sf"/>
</dbReference>
<dbReference type="EMBL" id="BFBR01000008">
    <property type="protein sequence ID" value="GBF58854.1"/>
    <property type="molecule type" value="Genomic_DNA"/>
</dbReference>
<dbReference type="OrthoDB" id="9761969at2"/>
<keyword evidence="1 3" id="KW-0378">Hydrolase</keyword>
<dbReference type="GO" id="GO:0016779">
    <property type="term" value="F:nucleotidyltransferase activity"/>
    <property type="evidence" value="ECO:0007669"/>
    <property type="project" value="UniProtKB-KW"/>
</dbReference>
<dbReference type="Gene3D" id="3.90.79.10">
    <property type="entry name" value="Nucleoside Triphosphate Pyrophosphohydrolase"/>
    <property type="match status" value="1"/>
</dbReference>
<protein>
    <submittedName>
        <fullName evidence="3">Bifunctional NMN adenylyltransferase/Nudix hydrolase</fullName>
    </submittedName>
</protein>
<dbReference type="RefSeq" id="WP_108985714.1">
    <property type="nucleotide sequence ID" value="NZ_BFBR01000008.1"/>
</dbReference>
<evidence type="ECO:0000259" key="2">
    <source>
        <dbReference type="PROSITE" id="PS51462"/>
    </source>
</evidence>
<gene>
    <name evidence="3" type="ORF">PbB2_02543</name>
</gene>
<dbReference type="Proteomes" id="UP000245086">
    <property type="component" value="Unassembled WGS sequence"/>
</dbReference>
<dbReference type="GO" id="GO:0016787">
    <property type="term" value="F:hydrolase activity"/>
    <property type="evidence" value="ECO:0007669"/>
    <property type="project" value="UniProtKB-KW"/>
</dbReference>
<name>A0A2P2ECU2_9PROT</name>
<accession>A0A2P2ECU2</accession>
<evidence type="ECO:0000313" key="3">
    <source>
        <dbReference type="EMBL" id="GBF58854.1"/>
    </source>
</evidence>
<feature type="domain" description="Nudix hydrolase" evidence="2">
    <location>
        <begin position="14"/>
        <end position="147"/>
    </location>
</feature>
<comment type="caution">
    <text evidence="3">The sequence shown here is derived from an EMBL/GenBank/DDBJ whole genome shotgun (WGS) entry which is preliminary data.</text>
</comment>
<reference evidence="3 4" key="1">
    <citation type="journal article" date="2018" name="Genome Announc.">
        <title>Draft Genome Sequence of "Candidatus Phycosocius bacilliformis," an Alphaproteobacterial Ectosymbiont of the Hydrocarbon-Producing Green Alga Botryococcus braunii.</title>
        <authorList>
            <person name="Tanabe Y."/>
            <person name="Yamaguchi H."/>
            <person name="Watanabe M.M."/>
        </authorList>
    </citation>
    <scope>NUCLEOTIDE SEQUENCE [LARGE SCALE GENOMIC DNA]</scope>
    <source>
        <strain evidence="3 4">BOTRYCO-2</strain>
    </source>
</reference>
<evidence type="ECO:0000313" key="4">
    <source>
        <dbReference type="Proteomes" id="UP000245086"/>
    </source>
</evidence>
<keyword evidence="3" id="KW-0548">Nucleotidyltransferase</keyword>